<comment type="caution">
    <text evidence="1">The sequence shown here is derived from an EMBL/GenBank/DDBJ whole genome shotgun (WGS) entry which is preliminary data.</text>
</comment>
<accession>A0ABV0ZRE6</accession>
<evidence type="ECO:0000313" key="1">
    <source>
        <dbReference type="EMBL" id="MEQ2308165.1"/>
    </source>
</evidence>
<dbReference type="Proteomes" id="UP001469553">
    <property type="component" value="Unassembled WGS sequence"/>
</dbReference>
<proteinExistence type="predicted"/>
<protein>
    <submittedName>
        <fullName evidence="1">Uncharacterized protein</fullName>
    </submittedName>
</protein>
<gene>
    <name evidence="1" type="ORF">AMECASPLE_025350</name>
</gene>
<dbReference type="EMBL" id="JAHRIP010068324">
    <property type="protein sequence ID" value="MEQ2308165.1"/>
    <property type="molecule type" value="Genomic_DNA"/>
</dbReference>
<name>A0ABV0ZRE6_9TELE</name>
<organism evidence="1 2">
    <name type="scientific">Ameca splendens</name>
    <dbReference type="NCBI Taxonomy" id="208324"/>
    <lineage>
        <taxon>Eukaryota</taxon>
        <taxon>Metazoa</taxon>
        <taxon>Chordata</taxon>
        <taxon>Craniata</taxon>
        <taxon>Vertebrata</taxon>
        <taxon>Euteleostomi</taxon>
        <taxon>Actinopterygii</taxon>
        <taxon>Neopterygii</taxon>
        <taxon>Teleostei</taxon>
        <taxon>Neoteleostei</taxon>
        <taxon>Acanthomorphata</taxon>
        <taxon>Ovalentaria</taxon>
        <taxon>Atherinomorphae</taxon>
        <taxon>Cyprinodontiformes</taxon>
        <taxon>Goodeidae</taxon>
        <taxon>Ameca</taxon>
    </lineage>
</organism>
<evidence type="ECO:0000313" key="2">
    <source>
        <dbReference type="Proteomes" id="UP001469553"/>
    </source>
</evidence>
<reference evidence="1 2" key="1">
    <citation type="submission" date="2021-06" db="EMBL/GenBank/DDBJ databases">
        <authorList>
            <person name="Palmer J.M."/>
        </authorList>
    </citation>
    <scope>NUCLEOTIDE SEQUENCE [LARGE SCALE GENOMIC DNA]</scope>
    <source>
        <strain evidence="1 2">AS_MEX2019</strain>
        <tissue evidence="1">Muscle</tissue>
    </source>
</reference>
<keyword evidence="2" id="KW-1185">Reference proteome</keyword>
<sequence>MENKMIGFGLTKSDPTLHPQIPWCTKCPPLITKGFTHARLCEAHALSPGGSSSCSVPEDTCHMIGVYN</sequence>